<dbReference type="OrthoDB" id="43026at2157"/>
<evidence type="ECO:0000313" key="7">
    <source>
        <dbReference type="EMBL" id="BBD72399.1"/>
    </source>
</evidence>
<reference evidence="7" key="3">
    <citation type="journal article" date="2019" name="BMC Res. Notes">
        <title>Complete genome sequence of the Sulfodiicoccus acidiphilus strain HS-1T, the first crenarchaeon that lacks polB3, isolated from an acidic hot spring in Ohwaku-dani, Hakone, Japan.</title>
        <authorList>
            <person name="Sakai H.D."/>
            <person name="Kurosawa N."/>
        </authorList>
    </citation>
    <scope>NUCLEOTIDE SEQUENCE</scope>
    <source>
        <strain evidence="7">HS-1</strain>
    </source>
</reference>
<feature type="transmembrane region" description="Helical" evidence="6">
    <location>
        <begin position="21"/>
        <end position="45"/>
    </location>
</feature>
<keyword evidence="5 6" id="KW-0472">Membrane</keyword>
<feature type="transmembrane region" description="Helical" evidence="6">
    <location>
        <begin position="276"/>
        <end position="296"/>
    </location>
</feature>
<dbReference type="AlphaFoldDB" id="A0A348B2J7"/>
<feature type="transmembrane region" description="Helical" evidence="6">
    <location>
        <begin position="190"/>
        <end position="213"/>
    </location>
</feature>
<comment type="subcellular location">
    <subcellularLocation>
        <location evidence="1">Cell membrane</location>
        <topology evidence="1">Multi-pass membrane protein</topology>
    </subcellularLocation>
</comment>
<evidence type="ECO:0000256" key="2">
    <source>
        <dbReference type="ARBA" id="ARBA00022475"/>
    </source>
</evidence>
<evidence type="ECO:0000256" key="1">
    <source>
        <dbReference type="ARBA" id="ARBA00004651"/>
    </source>
</evidence>
<dbReference type="PANTHER" id="PTHR42770:SF7">
    <property type="entry name" value="MEMBRANE PROTEIN"/>
    <property type="match status" value="1"/>
</dbReference>
<keyword evidence="4 6" id="KW-1133">Transmembrane helix</keyword>
<feature type="transmembrane region" description="Helical" evidence="6">
    <location>
        <begin position="404"/>
        <end position="426"/>
    </location>
</feature>
<feature type="transmembrane region" description="Helical" evidence="6">
    <location>
        <begin position="378"/>
        <end position="398"/>
    </location>
</feature>
<dbReference type="EMBL" id="AP018553">
    <property type="protein sequence ID" value="BBD72399.1"/>
    <property type="molecule type" value="Genomic_DNA"/>
</dbReference>
<organism evidence="7 9">
    <name type="scientific">Sulfodiicoccus acidiphilus</name>
    <dbReference type="NCBI Taxonomy" id="1670455"/>
    <lineage>
        <taxon>Archaea</taxon>
        <taxon>Thermoproteota</taxon>
        <taxon>Thermoprotei</taxon>
        <taxon>Sulfolobales</taxon>
        <taxon>Sulfolobaceae</taxon>
        <taxon>Sulfodiicoccus</taxon>
    </lineage>
</organism>
<evidence type="ECO:0000256" key="4">
    <source>
        <dbReference type="ARBA" id="ARBA00022989"/>
    </source>
</evidence>
<keyword evidence="3 6" id="KW-0812">Transmembrane</keyword>
<reference evidence="9" key="2">
    <citation type="submission" date="2018-04" db="EMBL/GenBank/DDBJ databases">
        <title>Complete genome sequence of Sulfodiicoccus acidiphilus strain HS-1.</title>
        <authorList>
            <person name="Sakai H.D."/>
            <person name="Kurosawa N."/>
        </authorList>
    </citation>
    <scope>NUCLEOTIDE SEQUENCE [LARGE SCALE GENOMIC DNA]</scope>
    <source>
        <strain evidence="9">HS-1</strain>
    </source>
</reference>
<feature type="transmembrane region" description="Helical" evidence="6">
    <location>
        <begin position="331"/>
        <end position="357"/>
    </location>
</feature>
<feature type="transmembrane region" description="Helical" evidence="6">
    <location>
        <begin position="51"/>
        <end position="72"/>
    </location>
</feature>
<feature type="transmembrane region" description="Helical" evidence="6">
    <location>
        <begin position="159"/>
        <end position="178"/>
    </location>
</feature>
<gene>
    <name evidence="8" type="ORF">GCM10007116_13670</name>
    <name evidence="7" type="ORF">HS1genome_0788</name>
</gene>
<protein>
    <submittedName>
        <fullName evidence="7">Amino acid permease</fullName>
    </submittedName>
</protein>
<dbReference type="GO" id="GO:0005886">
    <property type="term" value="C:plasma membrane"/>
    <property type="evidence" value="ECO:0007669"/>
    <property type="project" value="UniProtKB-SubCell"/>
</dbReference>
<dbReference type="EMBL" id="BMQS01000011">
    <property type="protein sequence ID" value="GGT97407.1"/>
    <property type="molecule type" value="Genomic_DNA"/>
</dbReference>
<reference evidence="8" key="1">
    <citation type="journal article" date="2014" name="Int. J. Syst. Evol. Microbiol.">
        <title>Complete genome sequence of Corynebacterium casei LMG S-19264T (=DSM 44701T), isolated from a smear-ripened cheese.</title>
        <authorList>
            <consortium name="US DOE Joint Genome Institute (JGI-PGF)"/>
            <person name="Walter F."/>
            <person name="Albersmeier A."/>
            <person name="Kalinowski J."/>
            <person name="Ruckert C."/>
        </authorList>
    </citation>
    <scope>NUCLEOTIDE SEQUENCE</scope>
    <source>
        <strain evidence="8">JCM 31740</strain>
    </source>
</reference>
<dbReference type="Pfam" id="PF13520">
    <property type="entry name" value="AA_permease_2"/>
    <property type="match status" value="1"/>
</dbReference>
<feature type="transmembrane region" description="Helical" evidence="6">
    <location>
        <begin position="438"/>
        <end position="456"/>
    </location>
</feature>
<keyword evidence="2" id="KW-1003">Cell membrane</keyword>
<dbReference type="InterPro" id="IPR050367">
    <property type="entry name" value="APC_superfamily"/>
</dbReference>
<evidence type="ECO:0000256" key="5">
    <source>
        <dbReference type="ARBA" id="ARBA00023136"/>
    </source>
</evidence>
<dbReference type="Proteomes" id="UP000276741">
    <property type="component" value="Chromosome"/>
</dbReference>
<dbReference type="PANTHER" id="PTHR42770">
    <property type="entry name" value="AMINO ACID TRANSPORTER-RELATED"/>
    <property type="match status" value="1"/>
</dbReference>
<feature type="transmembrane region" description="Helical" evidence="6">
    <location>
        <begin position="468"/>
        <end position="490"/>
    </location>
</feature>
<dbReference type="PIRSF" id="PIRSF006060">
    <property type="entry name" value="AA_transporter"/>
    <property type="match status" value="1"/>
</dbReference>
<dbReference type="InterPro" id="IPR002293">
    <property type="entry name" value="AA/rel_permease1"/>
</dbReference>
<dbReference type="Gene3D" id="1.20.1740.10">
    <property type="entry name" value="Amino acid/polyamine transporter I"/>
    <property type="match status" value="1"/>
</dbReference>
<accession>A0A348B2J7</accession>
<dbReference type="GeneID" id="38666293"/>
<feature type="transmembrane region" description="Helical" evidence="6">
    <location>
        <begin position="233"/>
        <end position="255"/>
    </location>
</feature>
<proteinExistence type="predicted"/>
<dbReference type="GO" id="GO:0022857">
    <property type="term" value="F:transmembrane transporter activity"/>
    <property type="evidence" value="ECO:0007669"/>
    <property type="project" value="InterPro"/>
</dbReference>
<reference evidence="8" key="4">
    <citation type="submission" date="2020-09" db="EMBL/GenBank/DDBJ databases">
        <authorList>
            <person name="Sun Q."/>
            <person name="Ohkuma M."/>
        </authorList>
    </citation>
    <scope>NUCLEOTIDE SEQUENCE</scope>
    <source>
        <strain evidence="8">JCM 31740</strain>
    </source>
</reference>
<evidence type="ECO:0000313" key="9">
    <source>
        <dbReference type="Proteomes" id="UP000276741"/>
    </source>
</evidence>
<name>A0A348B2J7_9CREN</name>
<dbReference type="RefSeq" id="WP_126449722.1">
    <property type="nucleotide sequence ID" value="NZ_AP018553.1"/>
</dbReference>
<dbReference type="Proteomes" id="UP000616143">
    <property type="component" value="Unassembled WGS sequence"/>
</dbReference>
<sequence>MERSKLFVRESSGLVKDVSMVDAVMLNVGNMSAGLALFTSISPYIQQGSVLWLASLIGFVLALPQAFIYTVLSKRIPRTGGDYVWISRTLGGGIGTVMALAVMIESLAYFAITAYFASSALNTVFWTIGTLDKSTSLLYLANNVIVNPFAVTPTLGQSMIIYGVSAAIFGVIIGLNIVKAKWGYSIVTALGTFSIASTIGAIIVIAASAGHFSSSILPLVNAIKATGVTVQPYTGPSFSFVATLLMLPFFALFTYPWMQAGPAVASEFKGKRTLKYNVIISLVLTALVVTGSFLLMDVVAGYGFNASLYPTGIYNFWTAAITLAGNPVVQWFLGLGLFAWEVYILAYGVIVFSRYVFAMSFDRVLPERFSQVNSKGSPVYAHLLDLAVTLFFLAIPVLSTQGAVALYGATILGSLYFLVVSIAAVFYGRKNGHSGLKIAGVLSAIYFLFLTIEAGVNPAFGFFTGTSVNPITALFVSVTLVGSLAVYLYARFSNAKKGIDLSLVYKEIPPE</sequence>
<keyword evidence="9" id="KW-1185">Reference proteome</keyword>
<evidence type="ECO:0000256" key="6">
    <source>
        <dbReference type="SAM" id="Phobius"/>
    </source>
</evidence>
<evidence type="ECO:0000313" key="8">
    <source>
        <dbReference type="EMBL" id="GGT97407.1"/>
    </source>
</evidence>
<dbReference type="KEGG" id="sacd:HS1genome_0788"/>
<evidence type="ECO:0000256" key="3">
    <source>
        <dbReference type="ARBA" id="ARBA00022692"/>
    </source>
</evidence>